<name>A0ABR6NEJ5_9SPHN</name>
<accession>A0ABR6NEJ5</accession>
<evidence type="ECO:0000313" key="4">
    <source>
        <dbReference type="EMBL" id="MBB5985699.1"/>
    </source>
</evidence>
<dbReference type="InterPro" id="IPR008462">
    <property type="entry name" value="CsbD"/>
</dbReference>
<feature type="domain" description="CsbD-like" evidence="3">
    <location>
        <begin position="27"/>
        <end position="77"/>
    </location>
</feature>
<dbReference type="EMBL" id="JACHKA010000001">
    <property type="protein sequence ID" value="MBB5985699.1"/>
    <property type="molecule type" value="Genomic_DNA"/>
</dbReference>
<dbReference type="InterPro" id="IPR036629">
    <property type="entry name" value="YjbJ_sf"/>
</dbReference>
<proteinExistence type="inferred from homology"/>
<protein>
    <submittedName>
        <fullName evidence="4">Uncharacterized protein YjbJ (UPF0337 family)</fullName>
    </submittedName>
</protein>
<organism evidence="4 5">
    <name type="scientific">Sphingobium lignivorans</name>
    <dbReference type="NCBI Taxonomy" id="2735886"/>
    <lineage>
        <taxon>Bacteria</taxon>
        <taxon>Pseudomonadati</taxon>
        <taxon>Pseudomonadota</taxon>
        <taxon>Alphaproteobacteria</taxon>
        <taxon>Sphingomonadales</taxon>
        <taxon>Sphingomonadaceae</taxon>
        <taxon>Sphingobium</taxon>
    </lineage>
</organism>
<dbReference type="Proteomes" id="UP001138540">
    <property type="component" value="Unassembled WGS sequence"/>
</dbReference>
<reference evidence="4 5" key="1">
    <citation type="submission" date="2020-08" db="EMBL/GenBank/DDBJ databases">
        <title>Exploring microbial biodiversity for novel pathways involved in the catabolism of aromatic compounds derived from lignin.</title>
        <authorList>
            <person name="Elkins J."/>
        </authorList>
    </citation>
    <scope>NUCLEOTIDE SEQUENCE [LARGE SCALE GENOMIC DNA]</scope>
    <source>
        <strain evidence="4 5">B1D3A</strain>
    </source>
</reference>
<evidence type="ECO:0000256" key="1">
    <source>
        <dbReference type="ARBA" id="ARBA00009129"/>
    </source>
</evidence>
<sequence>MLIRSLFDAPDRPAPRQMESMMGEFVDKAKGTANEAAGRVKQGIGRARNDPDQEAEGVGQELKGKAQKVGGAIKGALGDKV</sequence>
<gene>
    <name evidence="4" type="ORF">HNP60_001673</name>
</gene>
<evidence type="ECO:0000313" key="5">
    <source>
        <dbReference type="Proteomes" id="UP001138540"/>
    </source>
</evidence>
<evidence type="ECO:0000259" key="3">
    <source>
        <dbReference type="Pfam" id="PF05532"/>
    </source>
</evidence>
<dbReference type="Gene3D" id="1.10.1470.10">
    <property type="entry name" value="YjbJ"/>
    <property type="match status" value="1"/>
</dbReference>
<keyword evidence="5" id="KW-1185">Reference proteome</keyword>
<comment type="caution">
    <text evidence="4">The sequence shown here is derived from an EMBL/GenBank/DDBJ whole genome shotgun (WGS) entry which is preliminary data.</text>
</comment>
<feature type="region of interest" description="Disordered" evidence="2">
    <location>
        <begin position="36"/>
        <end position="66"/>
    </location>
</feature>
<evidence type="ECO:0000256" key="2">
    <source>
        <dbReference type="SAM" id="MobiDB-lite"/>
    </source>
</evidence>
<dbReference type="SUPFAM" id="SSF69047">
    <property type="entry name" value="Hypothetical protein YjbJ"/>
    <property type="match status" value="1"/>
</dbReference>
<comment type="similarity">
    <text evidence="1">Belongs to the UPF0337 (CsbD) family.</text>
</comment>
<dbReference type="Pfam" id="PF05532">
    <property type="entry name" value="CsbD"/>
    <property type="match status" value="1"/>
</dbReference>